<dbReference type="EMBL" id="CP002343">
    <property type="protein sequence ID" value="ADU47574.1"/>
    <property type="molecule type" value="Genomic_DNA"/>
</dbReference>
<dbReference type="HOGENOM" id="CLU_052626_3_2_11"/>
<reference evidence="2 3" key="1">
    <citation type="journal article" date="2010" name="Stand. Genomic Sci.">
        <title>Complete genome sequence of Intrasporangium calvum type strain (7 KIP).</title>
        <authorList>
            <person name="Del Rio T.G."/>
            <person name="Chertkov O."/>
            <person name="Yasawong M."/>
            <person name="Lucas S."/>
            <person name="Deshpande S."/>
            <person name="Cheng J.F."/>
            <person name="Detter C."/>
            <person name="Tapia R."/>
            <person name="Han C."/>
            <person name="Goodwin L."/>
            <person name="Pitluck S."/>
            <person name="Liolios K."/>
            <person name="Ivanova N."/>
            <person name="Mavromatis K."/>
            <person name="Pati A."/>
            <person name="Chen A."/>
            <person name="Palaniappan K."/>
            <person name="Land M."/>
            <person name="Hauser L."/>
            <person name="Chang Y.J."/>
            <person name="Jeffries C.D."/>
            <person name="Rohde M."/>
            <person name="Pukall R."/>
            <person name="Sikorski J."/>
            <person name="Goker M."/>
            <person name="Woyke T."/>
            <person name="Bristow J."/>
            <person name="Eisen J.A."/>
            <person name="Markowitz V."/>
            <person name="Hugenholtz P."/>
            <person name="Kyrpides N.C."/>
            <person name="Klenk H.P."/>
            <person name="Lapidus A."/>
        </authorList>
    </citation>
    <scope>NUCLEOTIDE SEQUENCE [LARGE SCALE GENOMIC DNA]</scope>
    <source>
        <strain evidence="3">ATCC 23552 / DSM 43043 / JCM 3097 / NBRC 12989 / 7 KIP</strain>
    </source>
</reference>
<feature type="domain" description="DUF559" evidence="1">
    <location>
        <begin position="212"/>
        <end position="273"/>
    </location>
</feature>
<gene>
    <name evidence="2" type="ordered locus">Intca_1051</name>
</gene>
<proteinExistence type="predicted"/>
<dbReference type="OrthoDB" id="4310518at2"/>
<dbReference type="AlphaFoldDB" id="E6SDF2"/>
<dbReference type="Pfam" id="PF04480">
    <property type="entry name" value="DUF559"/>
    <property type="match status" value="1"/>
</dbReference>
<evidence type="ECO:0000313" key="2">
    <source>
        <dbReference type="EMBL" id="ADU47574.1"/>
    </source>
</evidence>
<dbReference type="RefSeq" id="WP_013491892.1">
    <property type="nucleotide sequence ID" value="NC_014830.1"/>
</dbReference>
<accession>E6SDF2</accession>
<organism evidence="2 3">
    <name type="scientific">Intrasporangium calvum (strain ATCC 23552 / DSM 43043 / JCM 3097 / NBRC 12989 / NCIMB 10167 / NRRL B-3866 / 7 KIP)</name>
    <dbReference type="NCBI Taxonomy" id="710696"/>
    <lineage>
        <taxon>Bacteria</taxon>
        <taxon>Bacillati</taxon>
        <taxon>Actinomycetota</taxon>
        <taxon>Actinomycetes</taxon>
        <taxon>Micrococcales</taxon>
        <taxon>Intrasporangiaceae</taxon>
        <taxon>Intrasporangium</taxon>
    </lineage>
</organism>
<keyword evidence="3" id="KW-1185">Reference proteome</keyword>
<sequence length="298" mass="32795">MTEVADRLARLGGVATRQELLAVLTRNELRRAIDDGQIERARRGRYILGPGDAAIRLAHELSATVGLRSAALAHGWKVRTTPSRPELIVPPGRKVAGEKRATFRRSKLAEGDREGPFTTPMRTVIDCARALPLTEALSVADSALRSRTLRASDFLAAAAMVRGAGRTRVLRVLLNASGKAANPFESTLRAIGLGVPGLDLRPQVPLRVAGKRVVPDLVDETLRLVVEADSHEFHTERDQLDSDCWRYDELTLGGWRVFRFSWPQVMHRQAWVTSVLTRAAGAVDLRTYKAAMDAARRA</sequence>
<dbReference type="eggNOG" id="COG2852">
    <property type="taxonomic scope" value="Bacteria"/>
</dbReference>
<protein>
    <recommendedName>
        <fullName evidence="1">DUF559 domain-containing protein</fullName>
    </recommendedName>
</protein>
<evidence type="ECO:0000313" key="3">
    <source>
        <dbReference type="Proteomes" id="UP000008914"/>
    </source>
</evidence>
<dbReference type="STRING" id="710696.Intca_1051"/>
<dbReference type="Proteomes" id="UP000008914">
    <property type="component" value="Chromosome"/>
</dbReference>
<evidence type="ECO:0000259" key="1">
    <source>
        <dbReference type="Pfam" id="PF04480"/>
    </source>
</evidence>
<dbReference type="KEGG" id="ica:Intca_1051"/>
<dbReference type="InterPro" id="IPR007569">
    <property type="entry name" value="DUF559"/>
</dbReference>
<name>E6SDF2_INTC7</name>